<dbReference type="PROSITE" id="PS00135">
    <property type="entry name" value="TRYPSIN_SER"/>
    <property type="match status" value="1"/>
</dbReference>
<evidence type="ECO:0000256" key="4">
    <source>
        <dbReference type="ARBA" id="ARBA00023157"/>
    </source>
</evidence>
<dbReference type="Gene3D" id="2.40.10.10">
    <property type="entry name" value="Trypsin-like serine proteases"/>
    <property type="match status" value="1"/>
</dbReference>
<dbReference type="InterPro" id="IPR036383">
    <property type="entry name" value="TSP1_rpt_sf"/>
</dbReference>
<dbReference type="Gene3D" id="2.20.100.10">
    <property type="entry name" value="Thrombospondin type-1 (TSP1) repeat"/>
    <property type="match status" value="1"/>
</dbReference>
<evidence type="ECO:0000313" key="6">
    <source>
        <dbReference type="EMBL" id="CAH1784760.1"/>
    </source>
</evidence>
<dbReference type="GO" id="GO:0006508">
    <property type="term" value="P:proteolysis"/>
    <property type="evidence" value="ECO:0007669"/>
    <property type="project" value="InterPro"/>
</dbReference>
<dbReference type="PROSITE" id="PS00134">
    <property type="entry name" value="TRYPSIN_HIS"/>
    <property type="match status" value="1"/>
</dbReference>
<evidence type="ECO:0000256" key="2">
    <source>
        <dbReference type="ARBA" id="ARBA00022525"/>
    </source>
</evidence>
<gene>
    <name evidence="6" type="ORF">OFUS_LOCUS10899</name>
</gene>
<dbReference type="AlphaFoldDB" id="A0A8J1XFW0"/>
<comment type="caution">
    <text evidence="6">The sequence shown here is derived from an EMBL/GenBank/DDBJ whole genome shotgun (WGS) entry which is preliminary data.</text>
</comment>
<organism evidence="6 7">
    <name type="scientific">Owenia fusiformis</name>
    <name type="common">Polychaete worm</name>
    <dbReference type="NCBI Taxonomy" id="6347"/>
    <lineage>
        <taxon>Eukaryota</taxon>
        <taxon>Metazoa</taxon>
        <taxon>Spiralia</taxon>
        <taxon>Lophotrochozoa</taxon>
        <taxon>Annelida</taxon>
        <taxon>Polychaeta</taxon>
        <taxon>Sedentaria</taxon>
        <taxon>Canalipalpata</taxon>
        <taxon>Sabellida</taxon>
        <taxon>Oweniida</taxon>
        <taxon>Oweniidae</taxon>
        <taxon>Owenia</taxon>
    </lineage>
</organism>
<dbReference type="SMART" id="SM00209">
    <property type="entry name" value="TSP1"/>
    <property type="match status" value="2"/>
</dbReference>
<feature type="non-terminal residue" evidence="6">
    <location>
        <position position="555"/>
    </location>
</feature>
<dbReference type="InterPro" id="IPR001314">
    <property type="entry name" value="Peptidase_S1A"/>
</dbReference>
<dbReference type="InterPro" id="IPR000884">
    <property type="entry name" value="TSP1_rpt"/>
</dbReference>
<dbReference type="PRINTS" id="PR00722">
    <property type="entry name" value="CHYMOTRYPSIN"/>
</dbReference>
<dbReference type="InterPro" id="IPR006150">
    <property type="entry name" value="Cys_repeat_1"/>
</dbReference>
<dbReference type="GO" id="GO:0005576">
    <property type="term" value="C:extracellular region"/>
    <property type="evidence" value="ECO:0007669"/>
    <property type="project" value="UniProtKB-SubCell"/>
</dbReference>
<keyword evidence="4" id="KW-1015">Disulfide bond</keyword>
<dbReference type="GO" id="GO:0004252">
    <property type="term" value="F:serine-type endopeptidase activity"/>
    <property type="evidence" value="ECO:0007669"/>
    <property type="project" value="InterPro"/>
</dbReference>
<dbReference type="SMART" id="SM00020">
    <property type="entry name" value="Tryp_SPc"/>
    <property type="match status" value="1"/>
</dbReference>
<evidence type="ECO:0000256" key="5">
    <source>
        <dbReference type="ARBA" id="ARBA00023180"/>
    </source>
</evidence>
<dbReference type="SUPFAM" id="SSF82895">
    <property type="entry name" value="TSP-1 type 1 repeat"/>
    <property type="match status" value="1"/>
</dbReference>
<dbReference type="OrthoDB" id="6380398at2759"/>
<dbReference type="Proteomes" id="UP000749559">
    <property type="component" value="Unassembled WGS sequence"/>
</dbReference>
<evidence type="ECO:0000256" key="3">
    <source>
        <dbReference type="ARBA" id="ARBA00022729"/>
    </source>
</evidence>
<dbReference type="SMART" id="SM00289">
    <property type="entry name" value="WR1"/>
    <property type="match status" value="2"/>
</dbReference>
<evidence type="ECO:0000256" key="1">
    <source>
        <dbReference type="ARBA" id="ARBA00004613"/>
    </source>
</evidence>
<dbReference type="FunFam" id="2.40.10.10:FF:000068">
    <property type="entry name" value="transmembrane protease serine 2"/>
    <property type="match status" value="1"/>
</dbReference>
<dbReference type="SUPFAM" id="SSF50494">
    <property type="entry name" value="Trypsin-like serine proteases"/>
    <property type="match status" value="1"/>
</dbReference>
<dbReference type="InterPro" id="IPR009003">
    <property type="entry name" value="Peptidase_S1_PA"/>
</dbReference>
<dbReference type="PANTHER" id="PTHR24253">
    <property type="entry name" value="TRANSMEMBRANE PROTEASE SERINE"/>
    <property type="match status" value="1"/>
</dbReference>
<keyword evidence="5" id="KW-0325">Glycoprotein</keyword>
<proteinExistence type="predicted"/>
<dbReference type="InterPro" id="IPR033116">
    <property type="entry name" value="TRYPSIN_SER"/>
</dbReference>
<sequence length="555" mass="61588">DECYPETTVMRCTILLLIALMLALATTIVEMGKCKNPRRPTSFCTKRSGCPYTYKCDKRNQRCCQLNLGAIPDCITFFNETDGIPRKCRGGGSKRCPPNYTCKTDPKNSFSLCCKCEILCIDHKGNSHCSPWRATDGCNNCKCEADGTSQCTNTITCQRECKKKLKNTCEMCECTFTNGCIVKRPCETGTKGKFSDYTPCPKDCGKKARVRQCSSTGRDGQPCKDMHVEIKDCQETCHVQPGVRLSEIEGIVLGGQEVKIPFNYRWMVSMDIPFGCGCGGSIISSTHILTAAHCLPRSWQRDKYVTIKTGKHDLTKTEPYEQTRTSMKFIIHPGYNAISFDNDIAILVVAPPLEFNKHTQPVLLPENFDIKKGLCRVMGWGDTNIDDGTCKSMSDVLLNFQSKLDDPCLKVTITENMLCASGHSKKFNGSDSCYGDSGGPLACRHRITRKWVQHGIVSWGLECGTGSGVYTKVVNYIDWIMGELGYWGGFSDFTPCCKSCGGGTQSRVSMCHRPPSIPHGKCKDPQVDNQRLKTLDGETVLVEEVECNTQKCPYG</sequence>
<dbReference type="PROSITE" id="PS50092">
    <property type="entry name" value="TSP1"/>
    <property type="match status" value="2"/>
</dbReference>
<protein>
    <submittedName>
        <fullName evidence="6">Uncharacterized protein</fullName>
    </submittedName>
</protein>
<keyword evidence="3" id="KW-0732">Signal</keyword>
<dbReference type="Pfam" id="PF00089">
    <property type="entry name" value="Trypsin"/>
    <property type="match status" value="1"/>
</dbReference>
<dbReference type="InterPro" id="IPR018114">
    <property type="entry name" value="TRYPSIN_HIS"/>
</dbReference>
<dbReference type="InterPro" id="IPR043504">
    <property type="entry name" value="Peptidase_S1_PA_chymotrypsin"/>
</dbReference>
<accession>A0A8J1XFW0</accession>
<dbReference type="EMBL" id="CAIIXF020000005">
    <property type="protein sequence ID" value="CAH1784760.1"/>
    <property type="molecule type" value="Genomic_DNA"/>
</dbReference>
<dbReference type="PROSITE" id="PS50240">
    <property type="entry name" value="TRYPSIN_DOM"/>
    <property type="match status" value="1"/>
</dbReference>
<keyword evidence="7" id="KW-1185">Reference proteome</keyword>
<dbReference type="PANTHER" id="PTHR24253:SF153">
    <property type="entry name" value="SERINE PROTEASE HEPSIN"/>
    <property type="match status" value="1"/>
</dbReference>
<dbReference type="InterPro" id="IPR001254">
    <property type="entry name" value="Trypsin_dom"/>
</dbReference>
<keyword evidence="2" id="KW-0964">Secreted</keyword>
<name>A0A8J1XFW0_OWEFU</name>
<evidence type="ECO:0000313" key="7">
    <source>
        <dbReference type="Proteomes" id="UP000749559"/>
    </source>
</evidence>
<reference evidence="6" key="1">
    <citation type="submission" date="2022-03" db="EMBL/GenBank/DDBJ databases">
        <authorList>
            <person name="Martin C."/>
        </authorList>
    </citation>
    <scope>NUCLEOTIDE SEQUENCE</scope>
</reference>
<dbReference type="FunFam" id="2.40.10.10:FF:000054">
    <property type="entry name" value="Complement C1r subcomponent"/>
    <property type="match status" value="1"/>
</dbReference>
<dbReference type="CDD" id="cd00190">
    <property type="entry name" value="Tryp_SPc"/>
    <property type="match status" value="1"/>
</dbReference>
<comment type="subcellular location">
    <subcellularLocation>
        <location evidence="1">Secreted</location>
    </subcellularLocation>
</comment>